<dbReference type="RefSeq" id="WP_068652729.1">
    <property type="nucleotide sequence ID" value="NZ_CP043611.1"/>
</dbReference>
<dbReference type="OrthoDB" id="2474789at2"/>
<comment type="caution">
    <text evidence="2">The sequence shown here is derived from an EMBL/GenBank/DDBJ whole genome shotgun (WGS) entry which is preliminary data.</text>
</comment>
<accession>A0A168JUU3</accession>
<reference evidence="2 3" key="1">
    <citation type="submission" date="2016-03" db="EMBL/GenBank/DDBJ databases">
        <title>Draft genome sequence of Paenibacillus antarcticus CECT 5836.</title>
        <authorList>
            <person name="Shin S.-K."/>
            <person name="Yi H."/>
        </authorList>
    </citation>
    <scope>NUCLEOTIDE SEQUENCE [LARGE SCALE GENOMIC DNA]</scope>
    <source>
        <strain evidence="2 3">CECT 5836</strain>
    </source>
</reference>
<keyword evidence="3" id="KW-1185">Reference proteome</keyword>
<feature type="domain" description="Prenylated flavin chaperone LpdD-like" evidence="1">
    <location>
        <begin position="7"/>
        <end position="108"/>
    </location>
</feature>
<dbReference type="AlphaFoldDB" id="A0A168JUU3"/>
<sequence length="113" mass="12311">MHEYNPEDIVISAVPIGRDVMLIVTGGAAHIGAVSTAYVGPSGEFEVQTSEVPGHKEHTISEELALKAARILDRTVTVAMGIHYDDISKEEIIDIIAIVHGKMDDFLRMKSKL</sequence>
<proteinExistence type="predicted"/>
<dbReference type="Proteomes" id="UP000077355">
    <property type="component" value="Unassembled WGS sequence"/>
</dbReference>
<evidence type="ECO:0000313" key="3">
    <source>
        <dbReference type="Proteomes" id="UP000077355"/>
    </source>
</evidence>
<gene>
    <name evidence="2" type="ORF">PBAT_21475</name>
</gene>
<dbReference type="EMBL" id="LVJI01000048">
    <property type="protein sequence ID" value="OAB41136.1"/>
    <property type="molecule type" value="Genomic_DNA"/>
</dbReference>
<organism evidence="2 3">
    <name type="scientific">Paenibacillus antarcticus</name>
    <dbReference type="NCBI Taxonomy" id="253703"/>
    <lineage>
        <taxon>Bacteria</taxon>
        <taxon>Bacillati</taxon>
        <taxon>Bacillota</taxon>
        <taxon>Bacilli</taxon>
        <taxon>Bacillales</taxon>
        <taxon>Paenibacillaceae</taxon>
        <taxon>Paenibacillus</taxon>
    </lineage>
</organism>
<dbReference type="InterPro" id="IPR048844">
    <property type="entry name" value="LpdD_chaperone-like"/>
</dbReference>
<evidence type="ECO:0000259" key="1">
    <source>
        <dbReference type="Pfam" id="PF21758"/>
    </source>
</evidence>
<evidence type="ECO:0000313" key="2">
    <source>
        <dbReference type="EMBL" id="OAB41136.1"/>
    </source>
</evidence>
<protein>
    <recommendedName>
        <fullName evidence="1">Prenylated flavin chaperone LpdD-like domain-containing protein</fullName>
    </recommendedName>
</protein>
<name>A0A168JUU3_9BACL</name>
<dbReference type="Pfam" id="PF21758">
    <property type="entry name" value="PAC_bac"/>
    <property type="match status" value="1"/>
</dbReference>